<dbReference type="KEGG" id="aot:AcetOri_orf02807"/>
<dbReference type="Proteomes" id="UP000270034">
    <property type="component" value="Chromosome"/>
</dbReference>
<keyword evidence="1" id="KW-0812">Transmembrane</keyword>
<protein>
    <submittedName>
        <fullName evidence="2">Site-specific recombinase</fullName>
    </submittedName>
</protein>
<reference evidence="2 3" key="1">
    <citation type="submission" date="2018-02" db="EMBL/GenBank/DDBJ databases">
        <title>Acetobacter orientalis genome.</title>
        <authorList>
            <person name="Nakashima N."/>
            <person name="Tamura T."/>
        </authorList>
    </citation>
    <scope>NUCLEOTIDE SEQUENCE [LARGE SCALE GENOMIC DNA]</scope>
    <source>
        <strain evidence="2 3">FAN1</strain>
    </source>
</reference>
<keyword evidence="1" id="KW-0472">Membrane</keyword>
<accession>A0A2Z5ZIL7</accession>
<evidence type="ECO:0000313" key="2">
    <source>
        <dbReference type="EMBL" id="BBC80219.1"/>
    </source>
</evidence>
<feature type="transmembrane region" description="Helical" evidence="1">
    <location>
        <begin position="64"/>
        <end position="86"/>
    </location>
</feature>
<evidence type="ECO:0000313" key="3">
    <source>
        <dbReference type="Proteomes" id="UP000270034"/>
    </source>
</evidence>
<dbReference type="AlphaFoldDB" id="A0A2Z5ZIL7"/>
<gene>
    <name evidence="2" type="ORF">AcetOrient_orf02807</name>
</gene>
<dbReference type="EMBL" id="AP018515">
    <property type="protein sequence ID" value="BBC80219.1"/>
    <property type="molecule type" value="Genomic_DNA"/>
</dbReference>
<sequence length="87" mass="9497">MVEHSLGKGEVDSSILSSSTISLFQNFQSFTTRPRNDNACDVAFALSLYLKSSLQRAKLNAGRVFRRCVATTVLCCAVLCCAVAQLY</sequence>
<name>A0A2Z5ZIL7_9PROT</name>
<keyword evidence="1" id="KW-1133">Transmembrane helix</keyword>
<evidence type="ECO:0000256" key="1">
    <source>
        <dbReference type="SAM" id="Phobius"/>
    </source>
</evidence>
<proteinExistence type="predicted"/>
<organism evidence="2 3">
    <name type="scientific">Acetobacter orientalis</name>
    <dbReference type="NCBI Taxonomy" id="146474"/>
    <lineage>
        <taxon>Bacteria</taxon>
        <taxon>Pseudomonadati</taxon>
        <taxon>Pseudomonadota</taxon>
        <taxon>Alphaproteobacteria</taxon>
        <taxon>Acetobacterales</taxon>
        <taxon>Acetobacteraceae</taxon>
        <taxon>Acetobacter</taxon>
    </lineage>
</organism>